<dbReference type="Proteomes" id="UP000618795">
    <property type="component" value="Unassembled WGS sequence"/>
</dbReference>
<dbReference type="AlphaFoldDB" id="A0A918IEZ5"/>
<organism evidence="1 2">
    <name type="scientific">Streptomyces filipinensis</name>
    <dbReference type="NCBI Taxonomy" id="66887"/>
    <lineage>
        <taxon>Bacteria</taxon>
        <taxon>Bacillati</taxon>
        <taxon>Actinomycetota</taxon>
        <taxon>Actinomycetes</taxon>
        <taxon>Kitasatosporales</taxon>
        <taxon>Streptomycetaceae</taxon>
        <taxon>Streptomyces</taxon>
    </lineage>
</organism>
<gene>
    <name evidence="1" type="ORF">GCM10010260_54510</name>
</gene>
<accession>A0A918IEZ5</accession>
<dbReference type="EMBL" id="BMTD01000013">
    <property type="protein sequence ID" value="GGV09316.1"/>
    <property type="molecule type" value="Genomic_DNA"/>
</dbReference>
<comment type="caution">
    <text evidence="1">The sequence shown here is derived from an EMBL/GenBank/DDBJ whole genome shotgun (WGS) entry which is preliminary data.</text>
</comment>
<reference evidence="1" key="2">
    <citation type="submission" date="2020-09" db="EMBL/GenBank/DDBJ databases">
        <authorList>
            <person name="Sun Q."/>
            <person name="Ohkuma M."/>
        </authorList>
    </citation>
    <scope>NUCLEOTIDE SEQUENCE</scope>
    <source>
        <strain evidence="1">JCM 4369</strain>
    </source>
</reference>
<proteinExistence type="predicted"/>
<sequence>MRLRCVGLLLEPSTHGSPAATPDLAHPRWIAAAVNVRIGIPRLRRAVLATAARREPTSEEMERARGTVPRARLAVPRLQCFPAQSYRAKLPLVRHP</sequence>
<reference evidence="1" key="1">
    <citation type="journal article" date="2014" name="Int. J. Syst. Evol. Microbiol.">
        <title>Complete genome sequence of Corynebacterium casei LMG S-19264T (=DSM 44701T), isolated from a smear-ripened cheese.</title>
        <authorList>
            <consortium name="US DOE Joint Genome Institute (JGI-PGF)"/>
            <person name="Walter F."/>
            <person name="Albersmeier A."/>
            <person name="Kalinowski J."/>
            <person name="Ruckert C."/>
        </authorList>
    </citation>
    <scope>NUCLEOTIDE SEQUENCE</scope>
    <source>
        <strain evidence="1">JCM 4369</strain>
    </source>
</reference>
<evidence type="ECO:0000313" key="2">
    <source>
        <dbReference type="Proteomes" id="UP000618795"/>
    </source>
</evidence>
<protein>
    <submittedName>
        <fullName evidence="1">Uncharacterized protein</fullName>
    </submittedName>
</protein>
<keyword evidence="2" id="KW-1185">Reference proteome</keyword>
<evidence type="ECO:0000313" key="1">
    <source>
        <dbReference type="EMBL" id="GGV09316.1"/>
    </source>
</evidence>
<name>A0A918IEZ5_9ACTN</name>